<name>A0AC35U5Z5_9BILA</name>
<accession>A0AC35U5Z5</accession>
<evidence type="ECO:0000313" key="2">
    <source>
        <dbReference type="WBParaSite" id="RSKR_0000838100.1"/>
    </source>
</evidence>
<evidence type="ECO:0000313" key="1">
    <source>
        <dbReference type="Proteomes" id="UP000095286"/>
    </source>
</evidence>
<reference evidence="2" key="1">
    <citation type="submission" date="2016-11" db="UniProtKB">
        <authorList>
            <consortium name="WormBaseParasite"/>
        </authorList>
    </citation>
    <scope>IDENTIFICATION</scope>
    <source>
        <strain evidence="2">KR3021</strain>
    </source>
</reference>
<organism evidence="1 2">
    <name type="scientific">Rhabditophanes sp. KR3021</name>
    <dbReference type="NCBI Taxonomy" id="114890"/>
    <lineage>
        <taxon>Eukaryota</taxon>
        <taxon>Metazoa</taxon>
        <taxon>Ecdysozoa</taxon>
        <taxon>Nematoda</taxon>
        <taxon>Chromadorea</taxon>
        <taxon>Rhabditida</taxon>
        <taxon>Tylenchina</taxon>
        <taxon>Panagrolaimomorpha</taxon>
        <taxon>Strongyloidoidea</taxon>
        <taxon>Alloionematidae</taxon>
        <taxon>Rhabditophanes</taxon>
    </lineage>
</organism>
<proteinExistence type="predicted"/>
<sequence>MDEDQEDVTEKSVCLKKRKESALESPKSEKNKKMLTESKQKNKKRTYDMSAWFTDYMINGQILSHTPLLQKNREMNDDDNESMCSESSSGSSSTSAIPEALDGGYGWVIVLCSFFIHFICDGISFSFGVIFPEIQKNFGTNKFVSSIPGSLFLSIPLLGGPIAALLTDLYDCRAMTIVGALIATFGVILSYFSTGIVSFTICYGIITAFGLCLCFNTAIVIVTYYFEKKRALATAIACCGTGAGTIIYPPLCELLISHLGWHSFLLCQAGWLLLLTVCGFFIRDVEWPQDSLEYKREKFIRKMERKRLRKQRQECNYNNQFFDHPYNAFYIPTVLQYKNRLALSLPEIPTHHRLTIKKAELGNSSASIHDGVYKTLLQEEMFTHLRSKSYGNFLRDNRKNSNESKKENKLLKRIESTALEIEKNENLLHLDLECGSLFNGKISQSKGCSTLSHSLNALDLQISSEEENSLGITSSVSSDEEDDCSNKSVDGESRYQKEVESVCSPKNTGTVKFMDKNPLSNMKMTGLNTELENTMSPRDAFLATQPNQPNRLSSLISATLTSTHGRVPATNALIACGQRMNRANIMNHHFKNKVPSAPNIFIKRRKRLQMHKGDLQTGILQVLKDLFTNNEGYTNQNKYLLFLNTFENLPIFNSLSMEKYDKSYSSKPLTPHIYELARSALLRSRFSKKDVTIFLTGSSNSGKTYNLYQILHYFANTTLNTSLNFIQIASIQTLMENFFAAGDESDISLLYKVKTDVSAIKGLEIKRIFSTNYNRLICLNEGVKNFNIFYTVVYGMDSEDKEKNYLKDNYNYFLLNNFSVSASDAFQHRSNYLELIEALKLLKFTNEHITSIFKVISSCILLGNISFRVDNNTKAKYVKVTTTNELFYVSQLLNIEFDDLMLAFTPENTSNNIEKALLLRDSFIDTLYTSLLDWILFRVSDHTEDNNTNSIYMFDTKGYISKSYNTYDDFCINIVNETLMSVFFNNKTHLTSTTSCESFDTANYNLSCLDIVSEQQLSILSILNNECLFPKSSAHHFLEKCDINFIAKNTYMNSRSKNQKEFGLKHYFGVQYYDINDFIAQNKKNLFSVVNETLTTTENPSIASIFTCLKKETNSNGKKFSFVASEILNSLNETISTLLATDMLFVCCLKINAKKEPKFLDNNLIIKQLKSQGLCELMEIGYKGYNHKKKIDNFIKHFKCILPINSIANKNEGQICKAVLVAQGIHYENEYLIENGYVFLNESVMRRLEFVKFMRTLKAVNDIQRYYRGYKFRREFIRVKNAAIKIQSLVRRKIAINFVEALKEKRKNDLEARRRWLIEQGFKTMMPIDENNNPLTDNSNKTRQIAYVEDFMPLKKVLTQHDVQEVSLEEFASERIKYISLGSRRDPIMTSFLPMDNEEDHEAALFVFKEILSFMFSNEDNEQSIRFILQAGINSIPIRDEIFIQLCNQTYNNKDKKATDKAWLLVLFCVNSFAPSLRVLQVLMSHIHKQGKSFQTQLLNALFRRLQNNIPNPCRKESLTDLEIISLSKKISSVLNTLTQDKKNVYIESDSWTTAGEIAKTVLDHLDIADVEGWSVNVTSDDLTIKLSEDDFIFDVIELHEKDLIREQKDSYFFYLTELERIKAPKVIDNQGEEIYGTLTQKNNPSTKISGMDQVMSPKSLRRVYVMDTNDFKDESYNNSPSTLRRSSPPQYDNKYDQNGNNSGNQNYNPSSSGTNSSAMSRQVDPIDEEDVEKFLNEVFDEVLSSPYGTQNSHSTSKLAKSLKESEKHGAIVYDLAPSVCFTPSVFRRIIQPNVVYNNKSYNSLNAPTIPKHGNLMTNNNIMSNVKNSTSNLSTVSLYNPLEKLLPPKLKRSSSHGITTYPQTSQILLRKELFYPGEVLEEIELDLVYLQIIGDCKQNNPYVISKTERESANKILRQNKLGINDIDDPRKVPFDVKMTVVDNARMWPFYFSRMYTVYKVNEMLPYLVIISENGVFICYENTEKANTDPIEILDHFTFDQIYEVNVDAKGGIQIALLNNQIHFFYSQDGDKIHILLNKYIYPNNRSKVYVYAMTDYSTNQGELLNFAKTDKIQLIANHYASPPLPGDNWCYGKCNGIYGWFSMEYVSFSDDVDNLSSIYESNQQPETGPAFSSHDYDYHSGREQSNAPLRYRSKSYDNREDVFNTRGGDAFLHSNQHDSTYFTNDRQNNPNLTLPRNPKQFGGDNRQQQYNDAYEFHRYQGDSSKSPRKDDQSLYEARDDQHRGNYNYPNNRNPNVQESYDRQVKMSRSMSALPPVRRTQTEYSSTFYPPVDYPTYGHSPYKTPYRDNNEDMHYSSNAIHNSQQFANSGNANQQYSSSGKYGGGNYMESSYSKSGKQQSGNIPVVPVMPQTVANQTQSYTKASKSGGGGGYSRAFASSSSKQRYGASSGNVQEIIGYDQSGRPIYQQKHYKVNCCCFNFKWPLWSVEPCQPPQRMYQKPADGNSFQGNFNDPHYPRHPN</sequence>
<protein>
    <submittedName>
        <fullName evidence="2">MFS domain-containing protein</fullName>
    </submittedName>
</protein>
<dbReference type="Proteomes" id="UP000095286">
    <property type="component" value="Unplaced"/>
</dbReference>
<dbReference type="WBParaSite" id="RSKR_0000838100.1">
    <property type="protein sequence ID" value="RSKR_0000838100.1"/>
    <property type="gene ID" value="RSKR_0000838100"/>
</dbReference>